<protein>
    <submittedName>
        <fullName evidence="1">Uncharacterized protein</fullName>
    </submittedName>
</protein>
<organism evidence="1 2">
    <name type="scientific">Fonticella tunisiensis</name>
    <dbReference type="NCBI Taxonomy" id="1096341"/>
    <lineage>
        <taxon>Bacteria</taxon>
        <taxon>Bacillati</taxon>
        <taxon>Bacillota</taxon>
        <taxon>Clostridia</taxon>
        <taxon>Eubacteriales</taxon>
        <taxon>Clostridiaceae</taxon>
        <taxon>Fonticella</taxon>
    </lineage>
</organism>
<sequence length="58" mass="7045">MNLDSYPENVRRYILELSKHGIIDIEGNIDRMFISYLYDQKFDENYVKSMINDRLKNI</sequence>
<gene>
    <name evidence="1" type="ORF">EDD71_10417</name>
</gene>
<evidence type="ECO:0000313" key="1">
    <source>
        <dbReference type="EMBL" id="TDT62295.1"/>
    </source>
</evidence>
<dbReference type="RefSeq" id="WP_166636319.1">
    <property type="nucleotide sequence ID" value="NZ_SOAZ01000004.1"/>
</dbReference>
<reference evidence="1 2" key="1">
    <citation type="submission" date="2019-03" db="EMBL/GenBank/DDBJ databases">
        <title>Genomic Encyclopedia of Type Strains, Phase IV (KMG-IV): sequencing the most valuable type-strain genomes for metagenomic binning, comparative biology and taxonomic classification.</title>
        <authorList>
            <person name="Goeker M."/>
        </authorList>
    </citation>
    <scope>NUCLEOTIDE SEQUENCE [LARGE SCALE GENOMIC DNA]</scope>
    <source>
        <strain evidence="1 2">DSM 24455</strain>
    </source>
</reference>
<keyword evidence="2" id="KW-1185">Reference proteome</keyword>
<proteinExistence type="predicted"/>
<dbReference type="Proteomes" id="UP000295325">
    <property type="component" value="Unassembled WGS sequence"/>
</dbReference>
<dbReference type="AlphaFoldDB" id="A0A4R7KRS5"/>
<evidence type="ECO:0000313" key="2">
    <source>
        <dbReference type="Proteomes" id="UP000295325"/>
    </source>
</evidence>
<name>A0A4R7KRS5_9CLOT</name>
<accession>A0A4R7KRS5</accession>
<dbReference type="EMBL" id="SOAZ01000004">
    <property type="protein sequence ID" value="TDT62295.1"/>
    <property type="molecule type" value="Genomic_DNA"/>
</dbReference>
<comment type="caution">
    <text evidence="1">The sequence shown here is derived from an EMBL/GenBank/DDBJ whole genome shotgun (WGS) entry which is preliminary data.</text>
</comment>